<dbReference type="Proteomes" id="UP000316199">
    <property type="component" value="Unassembled WGS sequence"/>
</dbReference>
<name>A0A520S548_9GAMM</name>
<feature type="transmembrane region" description="Helical" evidence="1">
    <location>
        <begin position="20"/>
        <end position="37"/>
    </location>
</feature>
<organism evidence="3 4">
    <name type="scientific">OM182 bacterium</name>
    <dbReference type="NCBI Taxonomy" id="2510334"/>
    <lineage>
        <taxon>Bacteria</taxon>
        <taxon>Pseudomonadati</taxon>
        <taxon>Pseudomonadota</taxon>
        <taxon>Gammaproteobacteria</taxon>
        <taxon>OMG group</taxon>
        <taxon>OM182 clade</taxon>
    </lineage>
</organism>
<dbReference type="AlphaFoldDB" id="A0A520S548"/>
<evidence type="ECO:0000256" key="1">
    <source>
        <dbReference type="SAM" id="Phobius"/>
    </source>
</evidence>
<evidence type="ECO:0000313" key="3">
    <source>
        <dbReference type="EMBL" id="RZO77519.1"/>
    </source>
</evidence>
<evidence type="ECO:0000313" key="4">
    <source>
        <dbReference type="Proteomes" id="UP000316199"/>
    </source>
</evidence>
<gene>
    <name evidence="3" type="ORF">EVA68_01320</name>
</gene>
<proteinExistence type="predicted"/>
<dbReference type="Pfam" id="PF04972">
    <property type="entry name" value="BON"/>
    <property type="match status" value="2"/>
</dbReference>
<sequence length="193" mass="21420">MSLLLKENPTKHSSKSITHFFMILLISVCVGCISNLIEYEDSTYSRLDDERNEKLALKNIKSVLSSLQGTNIHVKSFKGTVLITGQVISQDYISLATNAVESMRNVAAVHNELVIAGPTSIISRTNDAYLSSKIQAKLASSKDIEAKRIRVVTENGVAYLMGHVTQQEAEIVVDETKQVYGIQKIIKVFEYLN</sequence>
<keyword evidence="1" id="KW-0812">Transmembrane</keyword>
<dbReference type="PROSITE" id="PS50914">
    <property type="entry name" value="BON"/>
    <property type="match status" value="2"/>
</dbReference>
<dbReference type="PANTHER" id="PTHR34606">
    <property type="entry name" value="BON DOMAIN-CONTAINING PROTEIN"/>
    <property type="match status" value="1"/>
</dbReference>
<feature type="domain" description="BON" evidence="2">
    <location>
        <begin position="49"/>
        <end position="117"/>
    </location>
</feature>
<keyword evidence="1" id="KW-1133">Transmembrane helix</keyword>
<evidence type="ECO:0000259" key="2">
    <source>
        <dbReference type="PROSITE" id="PS50914"/>
    </source>
</evidence>
<feature type="domain" description="BON" evidence="2">
    <location>
        <begin position="126"/>
        <end position="193"/>
    </location>
</feature>
<accession>A0A520S548</accession>
<dbReference type="PANTHER" id="PTHR34606:SF4">
    <property type="entry name" value="OUTER MEMBRANE LIPOPROTEIN DOLP"/>
    <property type="match status" value="1"/>
</dbReference>
<dbReference type="InterPro" id="IPR051686">
    <property type="entry name" value="Lipoprotein_DolP"/>
</dbReference>
<protein>
    <submittedName>
        <fullName evidence="3">BON domain-containing protein</fullName>
    </submittedName>
</protein>
<comment type="caution">
    <text evidence="3">The sequence shown here is derived from an EMBL/GenBank/DDBJ whole genome shotgun (WGS) entry which is preliminary data.</text>
</comment>
<dbReference type="InterPro" id="IPR007055">
    <property type="entry name" value="BON_dom"/>
</dbReference>
<keyword evidence="1" id="KW-0472">Membrane</keyword>
<dbReference type="EMBL" id="SHAG01000002">
    <property type="protein sequence ID" value="RZO77519.1"/>
    <property type="molecule type" value="Genomic_DNA"/>
</dbReference>
<reference evidence="3 4" key="1">
    <citation type="submission" date="2019-02" db="EMBL/GenBank/DDBJ databases">
        <title>Prokaryotic population dynamics and viral predation in marine succession experiment using metagenomics: the confinement effect.</title>
        <authorList>
            <person name="Haro-Moreno J.M."/>
            <person name="Rodriguez-Valera F."/>
            <person name="Lopez-Perez M."/>
        </authorList>
    </citation>
    <scope>NUCLEOTIDE SEQUENCE [LARGE SCALE GENOMIC DNA]</scope>
    <source>
        <strain evidence="3">MED-G157</strain>
    </source>
</reference>